<organism evidence="2 3">
    <name type="scientific">Photobacterium sp. (strain ATCC 43367)</name>
    <dbReference type="NCBI Taxonomy" id="379097"/>
    <lineage>
        <taxon>Bacteria</taxon>
        <taxon>Pseudomonadati</taxon>
        <taxon>Pseudomonadota</taxon>
        <taxon>Gammaproteobacteria</taxon>
        <taxon>Vibrionales</taxon>
        <taxon>Vibrionaceae</taxon>
        <taxon>Vibrio</taxon>
        <taxon>Vibrio oreintalis group</taxon>
    </lineage>
</organism>
<proteinExistence type="predicted"/>
<dbReference type="NCBIfam" id="TIGR00778">
    <property type="entry name" value="ahpD_dom"/>
    <property type="match status" value="1"/>
</dbReference>
<evidence type="ECO:0000313" key="2">
    <source>
        <dbReference type="EMBL" id="KGY09986.1"/>
    </source>
</evidence>
<dbReference type="AlphaFoldDB" id="A0A0A5I2H1"/>
<dbReference type="InterPro" id="IPR003779">
    <property type="entry name" value="CMD-like"/>
</dbReference>
<comment type="caution">
    <text evidence="2">The sequence shown here is derived from an EMBL/GenBank/DDBJ whole genome shotgun (WGS) entry which is preliminary data.</text>
</comment>
<evidence type="ECO:0000259" key="1">
    <source>
        <dbReference type="Pfam" id="PF02627"/>
    </source>
</evidence>
<dbReference type="PANTHER" id="PTHR34846:SF10">
    <property type="entry name" value="CYTOPLASMIC PROTEIN"/>
    <property type="match status" value="1"/>
</dbReference>
<gene>
    <name evidence="2" type="ORF">NM06_03465</name>
</gene>
<dbReference type="SUPFAM" id="SSF69118">
    <property type="entry name" value="AhpD-like"/>
    <property type="match status" value="1"/>
</dbReference>
<name>A0A0A5I2H1_PHOS4</name>
<dbReference type="STRING" id="379097.SE23_07045"/>
<reference evidence="2 3" key="1">
    <citation type="submission" date="2014-10" db="EMBL/GenBank/DDBJ databases">
        <title>Genome sequencing of Vibrio sinaloensis T08.</title>
        <authorList>
            <person name="Chan K.-G."/>
            <person name="Mohamad N.I."/>
        </authorList>
    </citation>
    <scope>NUCLEOTIDE SEQUENCE [LARGE SCALE GENOMIC DNA]</scope>
    <source>
        <strain evidence="2 3">T08</strain>
    </source>
</reference>
<dbReference type="Gene3D" id="1.20.1290.10">
    <property type="entry name" value="AhpD-like"/>
    <property type="match status" value="1"/>
</dbReference>
<dbReference type="InterPro" id="IPR004675">
    <property type="entry name" value="AhpD_core"/>
</dbReference>
<sequence length="145" mass="15961">MNSRINIASVEPKALKAMLEVEGYLEGAELPTSLKKLIKVRASMINQCAYCIEMHVAEADNVGVSTQKLFALAAWRESPLFNPQERAVLALTDEMTQIAQHGVSEQVYDAALAELGEPLLAQAMMQIIMINAWNRFAVATQMTHG</sequence>
<dbReference type="PANTHER" id="PTHR34846">
    <property type="entry name" value="4-CARBOXYMUCONOLACTONE DECARBOXYLASE FAMILY PROTEIN (AFU_ORTHOLOGUE AFUA_6G11590)"/>
    <property type="match status" value="1"/>
</dbReference>
<dbReference type="Proteomes" id="UP000030451">
    <property type="component" value="Unassembled WGS sequence"/>
</dbReference>
<dbReference type="InterPro" id="IPR029032">
    <property type="entry name" value="AhpD-like"/>
</dbReference>
<dbReference type="EMBL" id="JRWP01000004">
    <property type="protein sequence ID" value="KGY09986.1"/>
    <property type="molecule type" value="Genomic_DNA"/>
</dbReference>
<accession>A0A0A5I2H1</accession>
<dbReference type="Pfam" id="PF02627">
    <property type="entry name" value="CMD"/>
    <property type="match status" value="1"/>
</dbReference>
<dbReference type="OrthoDB" id="9801997at2"/>
<dbReference type="GO" id="GO:0051920">
    <property type="term" value="F:peroxiredoxin activity"/>
    <property type="evidence" value="ECO:0007669"/>
    <property type="project" value="InterPro"/>
</dbReference>
<protein>
    <recommendedName>
        <fullName evidence="1">Carboxymuconolactone decarboxylase-like domain-containing protein</fullName>
    </recommendedName>
</protein>
<evidence type="ECO:0000313" key="3">
    <source>
        <dbReference type="Proteomes" id="UP000030451"/>
    </source>
</evidence>
<feature type="domain" description="Carboxymuconolactone decarboxylase-like" evidence="1">
    <location>
        <begin position="12"/>
        <end position="94"/>
    </location>
</feature>
<dbReference type="RefSeq" id="WP_038188033.1">
    <property type="nucleotide sequence ID" value="NZ_JRWP01000004.1"/>
</dbReference>